<dbReference type="GO" id="GO:0006974">
    <property type="term" value="P:DNA damage response"/>
    <property type="evidence" value="ECO:0007669"/>
    <property type="project" value="UniProtKB-KW"/>
</dbReference>
<keyword evidence="6" id="KW-1185">Reference proteome</keyword>
<accession>A0A7J7NPT1</accession>
<reference evidence="5 6" key="1">
    <citation type="journal article" date="2020" name="IScience">
        <title>Genome Sequencing of the Endangered Kingdonia uniflora (Circaeasteraceae, Ranunculales) Reveals Potential Mechanisms of Evolutionary Specialization.</title>
        <authorList>
            <person name="Sun Y."/>
            <person name="Deng T."/>
            <person name="Zhang A."/>
            <person name="Moore M.J."/>
            <person name="Landis J.B."/>
            <person name="Lin N."/>
            <person name="Zhang H."/>
            <person name="Zhang X."/>
            <person name="Huang J."/>
            <person name="Zhang X."/>
            <person name="Sun H."/>
            <person name="Wang H."/>
        </authorList>
    </citation>
    <scope>NUCLEOTIDE SEQUENCE [LARGE SCALE GENOMIC DNA]</scope>
    <source>
        <strain evidence="5">TB1705</strain>
        <tissue evidence="5">Leaf</tissue>
    </source>
</reference>
<organism evidence="5 6">
    <name type="scientific">Kingdonia uniflora</name>
    <dbReference type="NCBI Taxonomy" id="39325"/>
    <lineage>
        <taxon>Eukaryota</taxon>
        <taxon>Viridiplantae</taxon>
        <taxon>Streptophyta</taxon>
        <taxon>Embryophyta</taxon>
        <taxon>Tracheophyta</taxon>
        <taxon>Spermatophyta</taxon>
        <taxon>Magnoliopsida</taxon>
        <taxon>Ranunculales</taxon>
        <taxon>Circaeasteraceae</taxon>
        <taxon>Kingdonia</taxon>
    </lineage>
</organism>
<dbReference type="GO" id="GO:0005634">
    <property type="term" value="C:nucleus"/>
    <property type="evidence" value="ECO:0007669"/>
    <property type="project" value="UniProtKB-SubCell"/>
</dbReference>
<sequence length="80" mass="9160">MFAQAFDRIRCEVVERIGRPAMKNDIILDDFVILSDEEDYAMCLPLLEKGATVYSAELLLNGIVTQKMDYERSVLVKDVM</sequence>
<protein>
    <recommendedName>
        <fullName evidence="4">BRCT domain-containing protein</fullName>
    </recommendedName>
</protein>
<gene>
    <name evidence="5" type="ORF">GIB67_013647</name>
</gene>
<feature type="domain" description="BRCT" evidence="4">
    <location>
        <begin position="23"/>
        <end position="70"/>
    </location>
</feature>
<dbReference type="InterPro" id="IPR051579">
    <property type="entry name" value="DDR_Transcriptional_Reg"/>
</dbReference>
<dbReference type="Proteomes" id="UP000541444">
    <property type="component" value="Unassembled WGS sequence"/>
</dbReference>
<keyword evidence="2" id="KW-0227">DNA damage</keyword>
<dbReference type="InterPro" id="IPR001357">
    <property type="entry name" value="BRCT_dom"/>
</dbReference>
<dbReference type="AlphaFoldDB" id="A0A7J7NPT1"/>
<dbReference type="OrthoDB" id="342264at2759"/>
<dbReference type="Pfam" id="PF16589">
    <property type="entry name" value="BRCT_2"/>
    <property type="match status" value="1"/>
</dbReference>
<evidence type="ECO:0000256" key="2">
    <source>
        <dbReference type="ARBA" id="ARBA00022763"/>
    </source>
</evidence>
<evidence type="ECO:0000313" key="5">
    <source>
        <dbReference type="EMBL" id="KAF6169217.1"/>
    </source>
</evidence>
<evidence type="ECO:0000313" key="6">
    <source>
        <dbReference type="Proteomes" id="UP000541444"/>
    </source>
</evidence>
<evidence type="ECO:0000259" key="4">
    <source>
        <dbReference type="Pfam" id="PF16589"/>
    </source>
</evidence>
<dbReference type="PANTHER" id="PTHR23196">
    <property type="entry name" value="PAX TRANSCRIPTION ACTIVATION DOMAIN INTERACTING PROTEIN"/>
    <property type="match status" value="1"/>
</dbReference>
<dbReference type="EMBL" id="JACGCM010000669">
    <property type="protein sequence ID" value="KAF6169217.1"/>
    <property type="molecule type" value="Genomic_DNA"/>
</dbReference>
<proteinExistence type="predicted"/>
<dbReference type="PANTHER" id="PTHR23196:SF1">
    <property type="entry name" value="PAX-INTERACTING PROTEIN 1"/>
    <property type="match status" value="1"/>
</dbReference>
<dbReference type="InterPro" id="IPR036420">
    <property type="entry name" value="BRCT_dom_sf"/>
</dbReference>
<keyword evidence="3" id="KW-0539">Nucleus</keyword>
<dbReference type="Gene3D" id="3.40.50.10190">
    <property type="entry name" value="BRCT domain"/>
    <property type="match status" value="1"/>
</dbReference>
<name>A0A7J7NPT1_9MAGN</name>
<evidence type="ECO:0000256" key="3">
    <source>
        <dbReference type="ARBA" id="ARBA00023242"/>
    </source>
</evidence>
<comment type="caution">
    <text evidence="5">The sequence shown here is derived from an EMBL/GenBank/DDBJ whole genome shotgun (WGS) entry which is preliminary data.</text>
</comment>
<evidence type="ECO:0000256" key="1">
    <source>
        <dbReference type="ARBA" id="ARBA00004123"/>
    </source>
</evidence>
<feature type="non-terminal residue" evidence="5">
    <location>
        <position position="1"/>
    </location>
</feature>
<dbReference type="CDD" id="cd18432">
    <property type="entry name" value="BRCT_PAXIP1_rpt6_like"/>
    <property type="match status" value="1"/>
</dbReference>
<comment type="subcellular location">
    <subcellularLocation>
        <location evidence="1">Nucleus</location>
    </subcellularLocation>
</comment>